<feature type="region of interest" description="Disordered" evidence="1">
    <location>
        <begin position="170"/>
        <end position="231"/>
    </location>
</feature>
<protein>
    <recommendedName>
        <fullName evidence="2">Myb/SANT-like domain-containing protein</fullName>
    </recommendedName>
</protein>
<dbReference type="InterPro" id="IPR024752">
    <property type="entry name" value="Myb/SANT-like_dom"/>
</dbReference>
<dbReference type="Pfam" id="PF12776">
    <property type="entry name" value="Myb_DNA-bind_3"/>
    <property type="match status" value="1"/>
</dbReference>
<organism evidence="3">
    <name type="scientific">Ananas comosus var. bracteatus</name>
    <name type="common">red pineapple</name>
    <dbReference type="NCBI Taxonomy" id="296719"/>
    <lineage>
        <taxon>Eukaryota</taxon>
        <taxon>Viridiplantae</taxon>
        <taxon>Streptophyta</taxon>
        <taxon>Embryophyta</taxon>
        <taxon>Tracheophyta</taxon>
        <taxon>Spermatophyta</taxon>
        <taxon>Magnoliopsida</taxon>
        <taxon>Liliopsida</taxon>
        <taxon>Poales</taxon>
        <taxon>Bromeliaceae</taxon>
        <taxon>Bromelioideae</taxon>
        <taxon>Ananas</taxon>
    </lineage>
</organism>
<feature type="compositionally biased region" description="Polar residues" evidence="1">
    <location>
        <begin position="1"/>
        <end position="10"/>
    </location>
</feature>
<feature type="compositionally biased region" description="Acidic residues" evidence="1">
    <location>
        <begin position="178"/>
        <end position="189"/>
    </location>
</feature>
<reference evidence="3" key="1">
    <citation type="submission" date="2020-07" db="EMBL/GenBank/DDBJ databases">
        <authorList>
            <person name="Lin J."/>
        </authorList>
    </citation>
    <scope>NUCLEOTIDE SEQUENCE</scope>
</reference>
<evidence type="ECO:0000313" key="3">
    <source>
        <dbReference type="EMBL" id="CAD1821336.1"/>
    </source>
</evidence>
<name>A0A6V7NSQ1_ANACO</name>
<dbReference type="EMBL" id="LR862141">
    <property type="protein sequence ID" value="CAD1821336.1"/>
    <property type="molecule type" value="Genomic_DNA"/>
</dbReference>
<evidence type="ECO:0000259" key="2">
    <source>
        <dbReference type="Pfam" id="PF12776"/>
    </source>
</evidence>
<gene>
    <name evidence="3" type="ORF">CB5_LOCUS4547</name>
</gene>
<feature type="domain" description="Myb/SANT-like" evidence="2">
    <location>
        <begin position="19"/>
        <end position="116"/>
    </location>
</feature>
<dbReference type="AlphaFoldDB" id="A0A6V7NSQ1"/>
<dbReference type="PANTHER" id="PTHR46250">
    <property type="entry name" value="MYB/SANT-LIKE DNA-BINDING DOMAIN PROTEIN-RELATED"/>
    <property type="match status" value="1"/>
</dbReference>
<feature type="region of interest" description="Disordered" evidence="1">
    <location>
        <begin position="1"/>
        <end position="20"/>
    </location>
</feature>
<sequence length="326" mass="35881">MAARRNTQGKPRNRGIKHQWSKEEDDKLIECLLGLTNSGHWRADNGNFRCGFLQQLEKLMSEKLPGCGLKARPHITSRIKLWKRQYNAIAEMLGAAANGFGWDDKDKTITCEWSVYDDWVVSHPSAAGLRGKSFPYVELSIVFGKDHATEAAVEPLANAVVATAQEELAARASGPQVEMEDALGADESDGASAEQSSACSGTKPNTAACSNPRSQGRGSGTRRGTKRKSVDVDRTMISTLRSIEGSFAKFTESISKLASCFQYMADEASRGQRLFDELSKIDGLSHEDLVDAVVILSSDTSKMNVFYLVPVELRKLYVSRILRARR</sequence>
<evidence type="ECO:0000256" key="1">
    <source>
        <dbReference type="SAM" id="MobiDB-lite"/>
    </source>
</evidence>
<proteinExistence type="predicted"/>
<dbReference type="PANTHER" id="PTHR46250:SF15">
    <property type="entry name" value="OS01G0523800 PROTEIN"/>
    <property type="match status" value="1"/>
</dbReference>
<accession>A0A6V7NSQ1</accession>
<feature type="compositionally biased region" description="Polar residues" evidence="1">
    <location>
        <begin position="193"/>
        <end position="214"/>
    </location>
</feature>